<organism evidence="1 2">
    <name type="scientific">Zea mays</name>
    <name type="common">Maize</name>
    <dbReference type="NCBI Taxonomy" id="4577"/>
    <lineage>
        <taxon>Eukaryota</taxon>
        <taxon>Viridiplantae</taxon>
        <taxon>Streptophyta</taxon>
        <taxon>Embryophyta</taxon>
        <taxon>Tracheophyta</taxon>
        <taxon>Spermatophyta</taxon>
        <taxon>Magnoliopsida</taxon>
        <taxon>Liliopsida</taxon>
        <taxon>Poales</taxon>
        <taxon>Poaceae</taxon>
        <taxon>PACMAD clade</taxon>
        <taxon>Panicoideae</taxon>
        <taxon>Andropogonodae</taxon>
        <taxon>Andropogoneae</taxon>
        <taxon>Tripsacinae</taxon>
        <taxon>Zea</taxon>
    </lineage>
</organism>
<proteinExistence type="predicted"/>
<sequence length="117" mass="12904">MHQGVAAECDGEEARHEKMEEALLPLLLRADLNVEEQGGRIGVVELGRRGNDVVGRALGGGSRLMSLTAGKDRRRKYQWVLSRSCQGFSWKRVNPKLKLRSVLITAPVPSRKASPSI</sequence>
<keyword evidence="2" id="KW-1185">Reference proteome</keyword>
<evidence type="ECO:0000313" key="2">
    <source>
        <dbReference type="Proteomes" id="UP000007305"/>
    </source>
</evidence>
<name>A0A804LP61_MAIZE</name>
<dbReference type="AlphaFoldDB" id="A0A804LP61"/>
<evidence type="ECO:0000313" key="1">
    <source>
        <dbReference type="EnsemblPlants" id="Zm00001eb025480_P001"/>
    </source>
</evidence>
<dbReference type="EnsemblPlants" id="Zm00001eb025480_T001">
    <property type="protein sequence ID" value="Zm00001eb025480_P001"/>
    <property type="gene ID" value="Zm00001eb025480"/>
</dbReference>
<reference evidence="2" key="1">
    <citation type="submission" date="2015-12" db="EMBL/GenBank/DDBJ databases">
        <title>Update maize B73 reference genome by single molecule sequencing technologies.</title>
        <authorList>
            <consortium name="Maize Genome Sequencing Project"/>
            <person name="Ware D."/>
        </authorList>
    </citation>
    <scope>NUCLEOTIDE SEQUENCE [LARGE SCALE GENOMIC DNA]</scope>
    <source>
        <strain evidence="2">cv. B73</strain>
    </source>
</reference>
<dbReference type="InParanoid" id="A0A804LP61"/>
<accession>A0A804LP61</accession>
<reference evidence="1" key="2">
    <citation type="submission" date="2019-07" db="EMBL/GenBank/DDBJ databases">
        <authorList>
            <person name="Seetharam A."/>
            <person name="Woodhouse M."/>
            <person name="Cannon E."/>
        </authorList>
    </citation>
    <scope>NUCLEOTIDE SEQUENCE [LARGE SCALE GENOMIC DNA]</scope>
    <source>
        <strain evidence="1">cv. B73</strain>
    </source>
</reference>
<dbReference type="Gramene" id="Zm00001eb025480_T001">
    <property type="protein sequence ID" value="Zm00001eb025480_P001"/>
    <property type="gene ID" value="Zm00001eb025480"/>
</dbReference>
<protein>
    <submittedName>
        <fullName evidence="1">Uncharacterized protein</fullName>
    </submittedName>
</protein>
<reference evidence="1" key="3">
    <citation type="submission" date="2021-05" db="UniProtKB">
        <authorList>
            <consortium name="EnsemblPlants"/>
        </authorList>
    </citation>
    <scope>IDENTIFICATION</scope>
    <source>
        <strain evidence="1">cv. B73</strain>
    </source>
</reference>
<dbReference type="Proteomes" id="UP000007305">
    <property type="component" value="Chromosome 1"/>
</dbReference>